<dbReference type="InterPro" id="IPR007822">
    <property type="entry name" value="LANC-like"/>
</dbReference>
<dbReference type="SMART" id="SM01260">
    <property type="entry name" value="LANC_like"/>
    <property type="match status" value="1"/>
</dbReference>
<evidence type="ECO:0000256" key="1">
    <source>
        <dbReference type="PIRSR" id="PIRSR607822-1"/>
    </source>
</evidence>
<dbReference type="CDD" id="cd04794">
    <property type="entry name" value="euk_LANCL"/>
    <property type="match status" value="1"/>
</dbReference>
<dbReference type="InterPro" id="IPR012341">
    <property type="entry name" value="6hp_glycosidase-like_sf"/>
</dbReference>
<dbReference type="PANTHER" id="PTHR12736">
    <property type="entry name" value="LANC-LIKE PROTEIN"/>
    <property type="match status" value="1"/>
</dbReference>
<dbReference type="Gene3D" id="1.50.10.10">
    <property type="match status" value="1"/>
</dbReference>
<feature type="compositionally biased region" description="Basic residues" evidence="2">
    <location>
        <begin position="145"/>
        <end position="155"/>
    </location>
</feature>
<proteinExistence type="predicted"/>
<dbReference type="SUPFAM" id="SSF158745">
    <property type="entry name" value="LanC-like"/>
    <property type="match status" value="1"/>
</dbReference>
<feature type="binding site" evidence="1">
    <location>
        <position position="458"/>
    </location>
    <ligand>
        <name>Zn(2+)</name>
        <dbReference type="ChEBI" id="CHEBI:29105"/>
    </ligand>
</feature>
<organism evidence="4">
    <name type="scientific">Perkinsus marinus (strain ATCC 50983 / TXsc)</name>
    <dbReference type="NCBI Taxonomy" id="423536"/>
    <lineage>
        <taxon>Eukaryota</taxon>
        <taxon>Sar</taxon>
        <taxon>Alveolata</taxon>
        <taxon>Perkinsozoa</taxon>
        <taxon>Perkinsea</taxon>
        <taxon>Perkinsida</taxon>
        <taxon>Perkinsidae</taxon>
        <taxon>Perkinsus</taxon>
    </lineage>
</organism>
<reference evidence="3 4" key="1">
    <citation type="submission" date="2008-07" db="EMBL/GenBank/DDBJ databases">
        <authorList>
            <person name="El-Sayed N."/>
            <person name="Caler E."/>
            <person name="Inman J."/>
            <person name="Amedeo P."/>
            <person name="Hass B."/>
            <person name="Wortman J."/>
        </authorList>
    </citation>
    <scope>NUCLEOTIDE SEQUENCE [LARGE SCALE GENOMIC DNA]</scope>
    <source>
        <strain evidence="4">ATCC 50983 / TXsc</strain>
    </source>
</reference>
<evidence type="ECO:0000313" key="4">
    <source>
        <dbReference type="Proteomes" id="UP000007800"/>
    </source>
</evidence>
<dbReference type="Pfam" id="PF05147">
    <property type="entry name" value="LANC_like"/>
    <property type="match status" value="1"/>
</dbReference>
<dbReference type="GO" id="GO:0046872">
    <property type="term" value="F:metal ion binding"/>
    <property type="evidence" value="ECO:0007669"/>
    <property type="project" value="UniProtKB-KW"/>
</dbReference>
<accession>C5KRU1</accession>
<dbReference type="GeneID" id="9058980"/>
<dbReference type="Proteomes" id="UP000007800">
    <property type="component" value="Unassembled WGS sequence"/>
</dbReference>
<name>C5KRU1_PERM5</name>
<dbReference type="GO" id="GO:0005975">
    <property type="term" value="P:carbohydrate metabolic process"/>
    <property type="evidence" value="ECO:0007669"/>
    <property type="project" value="InterPro"/>
</dbReference>
<dbReference type="GO" id="GO:0031179">
    <property type="term" value="P:peptide modification"/>
    <property type="evidence" value="ECO:0007669"/>
    <property type="project" value="InterPro"/>
</dbReference>
<keyword evidence="4" id="KW-1185">Reference proteome</keyword>
<dbReference type="AlphaFoldDB" id="C5KRU1"/>
<dbReference type="OMA" id="CTVEMIR"/>
<feature type="binding site" evidence="1">
    <location>
        <position position="457"/>
    </location>
    <ligand>
        <name>Zn(2+)</name>
        <dbReference type="ChEBI" id="CHEBI:29105"/>
    </ligand>
</feature>
<sequence length="539" mass="59702">MEFKDIPAELIILTCGIAAPPDAVGLQGVDRQFPLEMFKPVSEARMVKFEHQKFWEYLGLGCTVEMIREMRKDANMRAKLRAKLTGKRRNDEDDDDDFVEASRMESGEDDDEGRAAIGRSQPKVSAEPAAPSAGSSNDLTTLTKSQRKRLKKKQKLQHAVTETDLSGAMTALLVVLRTSITDAGAIYIGSLGCLLTEVALDYYNMSGLSARGWRSMIRRSRVPELSSRRISLLEGPGVAHRALLVIAGDHGEPLRELLDFSGTVHQLPRSECEMLYGRAGYLSSLLWIVKFGQLSAERLVDVERVCRNIVRDIADESHWREDHFHWEWYGKAYLGAAHGTAGIIYTLCDYIISFDPEEGARLLSRLISTVDWVLTRCRCNHGNIASSVDSRSGGNLVHWCHGATGWIPALIRLSNTIALLKPRGYETLLPRISGELDGLGEVVYRRGLLAEKGAGLCHGVGGSTMALVALYCHTNEEKWLHRAKQFALFAGQYGRWLSESFADRPYSLYEGLGGAVAAIEATLAAMRGQKNVTQLFPGF</sequence>
<keyword evidence="1" id="KW-0479">Metal-binding</keyword>
<dbReference type="EMBL" id="GG675931">
    <property type="protein sequence ID" value="EER12782.1"/>
    <property type="molecule type" value="Genomic_DNA"/>
</dbReference>
<feature type="compositionally biased region" description="Low complexity" evidence="2">
    <location>
        <begin position="125"/>
        <end position="144"/>
    </location>
</feature>
<protein>
    <submittedName>
        <fullName evidence="3">Uncharacterized protein</fullName>
    </submittedName>
</protein>
<dbReference type="PANTHER" id="PTHR12736:SF7">
    <property type="entry name" value="LANC-LIKE PROTEIN 3"/>
    <property type="match status" value="1"/>
</dbReference>
<dbReference type="OrthoDB" id="10257263at2759"/>
<feature type="binding site" evidence="1">
    <location>
        <position position="400"/>
    </location>
    <ligand>
        <name>Zn(2+)</name>
        <dbReference type="ChEBI" id="CHEBI:29105"/>
    </ligand>
</feature>
<gene>
    <name evidence="3" type="ORF">Pmar_PMAR018036</name>
</gene>
<dbReference type="RefSeq" id="XP_002780987.1">
    <property type="nucleotide sequence ID" value="XM_002780941.1"/>
</dbReference>
<evidence type="ECO:0000256" key="2">
    <source>
        <dbReference type="SAM" id="MobiDB-lite"/>
    </source>
</evidence>
<dbReference type="InParanoid" id="C5KRU1"/>
<dbReference type="PRINTS" id="PR01950">
    <property type="entry name" value="LANCSUPER"/>
</dbReference>
<feature type="region of interest" description="Disordered" evidence="2">
    <location>
        <begin position="85"/>
        <end position="155"/>
    </location>
</feature>
<dbReference type="GO" id="GO:0005886">
    <property type="term" value="C:plasma membrane"/>
    <property type="evidence" value="ECO:0007669"/>
    <property type="project" value="TreeGrafter"/>
</dbReference>
<evidence type="ECO:0000313" key="3">
    <source>
        <dbReference type="EMBL" id="EER12782.1"/>
    </source>
</evidence>
<keyword evidence="1" id="KW-0862">Zinc</keyword>